<proteinExistence type="predicted"/>
<dbReference type="EMBL" id="JAAKZZ010000137">
    <property type="protein sequence ID" value="NGO69748.1"/>
    <property type="molecule type" value="Genomic_DNA"/>
</dbReference>
<sequence>MTPAEHHLGDRLAALVDGELGHDARERVLAHLATCRSCKAEADEQRRLKNVFADTAPPPPSEGLLARLQGLPAGGTPMRPDGWSDPGDPDQGPGGTGAEASADAGDRGGLPTARTGARSPWDFDYLPVSRGGSRSALGPHRGFRIHESDREERAERSASRGRRLAFAAAGAFSLAALAIGGAFTTGAAGGPSVASGDRADTSAGPVRSASPGGAGRDGRRRAERGGEQRARVAGVLSASAAASLSSAAFSAGGAGSSPARGDRSTGAPPALAPQSSPLLSTAARSSGALLRPGGQLPGSALATPAPGPEGWSSQWTTSPSRESSTEAVPLGAASVRTPTASPAASAAPPGP</sequence>
<evidence type="ECO:0000256" key="2">
    <source>
        <dbReference type="ARBA" id="ARBA00023163"/>
    </source>
</evidence>
<feature type="compositionally biased region" description="Basic and acidic residues" evidence="3">
    <location>
        <begin position="144"/>
        <end position="156"/>
    </location>
</feature>
<reference evidence="6 7" key="1">
    <citation type="submission" date="2020-02" db="EMBL/GenBank/DDBJ databases">
        <title>Whole-genome analyses of novel actinobacteria.</title>
        <authorList>
            <person name="Sahin N."/>
            <person name="Tatar D."/>
        </authorList>
    </citation>
    <scope>NUCLEOTIDE SEQUENCE [LARGE SCALE GENOMIC DNA]</scope>
    <source>
        <strain evidence="6 7">SB3404</strain>
    </source>
</reference>
<evidence type="ECO:0000313" key="7">
    <source>
        <dbReference type="Proteomes" id="UP000477722"/>
    </source>
</evidence>
<dbReference type="Gene3D" id="1.10.10.1320">
    <property type="entry name" value="Anti-sigma factor, zinc-finger domain"/>
    <property type="match status" value="1"/>
</dbReference>
<feature type="region of interest" description="Disordered" evidence="3">
    <location>
        <begin position="188"/>
        <end position="235"/>
    </location>
</feature>
<feature type="compositionally biased region" description="Polar residues" evidence="3">
    <location>
        <begin position="311"/>
        <end position="326"/>
    </location>
</feature>
<keyword evidence="4" id="KW-0812">Transmembrane</keyword>
<keyword evidence="2" id="KW-0804">Transcription</keyword>
<dbReference type="InterPro" id="IPR041916">
    <property type="entry name" value="Anti_sigma_zinc_sf"/>
</dbReference>
<dbReference type="AlphaFoldDB" id="A0A6G4WXB0"/>
<name>A0A6G4WXB0_9ACTN</name>
<dbReference type="Pfam" id="PF13490">
    <property type="entry name" value="zf-HC2"/>
    <property type="match status" value="1"/>
</dbReference>
<feature type="compositionally biased region" description="Low complexity" evidence="3">
    <location>
        <begin position="267"/>
        <end position="283"/>
    </location>
</feature>
<evidence type="ECO:0000313" key="6">
    <source>
        <dbReference type="EMBL" id="NGO69748.1"/>
    </source>
</evidence>
<feature type="compositionally biased region" description="Low complexity" evidence="3">
    <location>
        <begin position="80"/>
        <end position="91"/>
    </location>
</feature>
<comment type="caution">
    <text evidence="6">The sequence shown here is derived from an EMBL/GenBank/DDBJ whole genome shotgun (WGS) entry which is preliminary data.</text>
</comment>
<evidence type="ECO:0000256" key="4">
    <source>
        <dbReference type="SAM" id="Phobius"/>
    </source>
</evidence>
<dbReference type="Proteomes" id="UP000477722">
    <property type="component" value="Unassembled WGS sequence"/>
</dbReference>
<gene>
    <name evidence="6" type="ORF">G5C65_15565</name>
</gene>
<feature type="region of interest" description="Disordered" evidence="3">
    <location>
        <begin position="52"/>
        <end position="156"/>
    </location>
</feature>
<feature type="region of interest" description="Disordered" evidence="3">
    <location>
        <begin position="247"/>
        <end position="351"/>
    </location>
</feature>
<dbReference type="InterPro" id="IPR027383">
    <property type="entry name" value="Znf_put"/>
</dbReference>
<protein>
    <submittedName>
        <fullName evidence="6">Zf-HC2 domain-containing protein</fullName>
    </submittedName>
</protein>
<keyword evidence="4" id="KW-1133">Transmembrane helix</keyword>
<evidence type="ECO:0000256" key="3">
    <source>
        <dbReference type="SAM" id="MobiDB-lite"/>
    </source>
</evidence>
<feature type="domain" description="Putative zinc-finger" evidence="5">
    <location>
        <begin position="10"/>
        <end position="38"/>
    </location>
</feature>
<keyword evidence="7" id="KW-1185">Reference proteome</keyword>
<organism evidence="6 7">
    <name type="scientific">Streptomyces boncukensis</name>
    <dbReference type="NCBI Taxonomy" id="2711219"/>
    <lineage>
        <taxon>Bacteria</taxon>
        <taxon>Bacillati</taxon>
        <taxon>Actinomycetota</taxon>
        <taxon>Actinomycetes</taxon>
        <taxon>Kitasatosporales</taxon>
        <taxon>Streptomycetaceae</taxon>
        <taxon>Streptomyces</taxon>
    </lineage>
</organism>
<feature type="compositionally biased region" description="Low complexity" evidence="3">
    <location>
        <begin position="332"/>
        <end position="351"/>
    </location>
</feature>
<feature type="compositionally biased region" description="Low complexity" evidence="3">
    <location>
        <begin position="247"/>
        <end position="259"/>
    </location>
</feature>
<accession>A0A6G4WXB0</accession>
<evidence type="ECO:0000259" key="5">
    <source>
        <dbReference type="Pfam" id="PF13490"/>
    </source>
</evidence>
<dbReference type="RefSeq" id="WP_165299429.1">
    <property type="nucleotide sequence ID" value="NZ_JAAKZZ010000137.1"/>
</dbReference>
<keyword evidence="4" id="KW-0472">Membrane</keyword>
<keyword evidence="1" id="KW-0805">Transcription regulation</keyword>
<evidence type="ECO:0000256" key="1">
    <source>
        <dbReference type="ARBA" id="ARBA00023015"/>
    </source>
</evidence>
<feature type="transmembrane region" description="Helical" evidence="4">
    <location>
        <begin position="164"/>
        <end position="183"/>
    </location>
</feature>